<proteinExistence type="inferred from homology"/>
<dbReference type="GO" id="GO:0008360">
    <property type="term" value="P:regulation of cell shape"/>
    <property type="evidence" value="ECO:0007669"/>
    <property type="project" value="UniProtKB-KW"/>
</dbReference>
<keyword evidence="5 17" id="KW-0121">Carboxypeptidase</keyword>
<protein>
    <recommendedName>
        <fullName evidence="4">serine-type D-Ala-D-Ala carboxypeptidase</fullName>
        <ecNumber evidence="4">3.4.16.4</ecNumber>
    </recommendedName>
</protein>
<dbReference type="GO" id="GO:0006508">
    <property type="term" value="P:proteolysis"/>
    <property type="evidence" value="ECO:0007669"/>
    <property type="project" value="UniProtKB-KW"/>
</dbReference>
<dbReference type="InterPro" id="IPR018044">
    <property type="entry name" value="Peptidase_S11"/>
</dbReference>
<comment type="function">
    <text evidence="1">Removes C-terminal D-alanyl residues from sugar-peptide cell wall precursors.</text>
</comment>
<dbReference type="AlphaFoldDB" id="A0A926I185"/>
<evidence type="ECO:0000256" key="1">
    <source>
        <dbReference type="ARBA" id="ARBA00003217"/>
    </source>
</evidence>
<evidence type="ECO:0000256" key="6">
    <source>
        <dbReference type="ARBA" id="ARBA00022670"/>
    </source>
</evidence>
<evidence type="ECO:0000256" key="4">
    <source>
        <dbReference type="ARBA" id="ARBA00012448"/>
    </source>
</evidence>
<reference evidence="17" key="1">
    <citation type="submission" date="2020-08" db="EMBL/GenBank/DDBJ databases">
        <title>Genome public.</title>
        <authorList>
            <person name="Liu C."/>
            <person name="Sun Q."/>
        </authorList>
    </citation>
    <scope>NUCLEOTIDE SEQUENCE</scope>
    <source>
        <strain evidence="17">NSJ-32</strain>
    </source>
</reference>
<name>A0A926I185_9FIRM</name>
<evidence type="ECO:0000256" key="13">
    <source>
        <dbReference type="PIRSR" id="PIRSR618044-1"/>
    </source>
</evidence>
<dbReference type="GO" id="GO:0071555">
    <property type="term" value="P:cell wall organization"/>
    <property type="evidence" value="ECO:0007669"/>
    <property type="project" value="UniProtKB-KW"/>
</dbReference>
<evidence type="ECO:0000256" key="11">
    <source>
        <dbReference type="ARBA" id="ARBA00023316"/>
    </source>
</evidence>
<dbReference type="PRINTS" id="PR00725">
    <property type="entry name" value="DADACBPTASE1"/>
</dbReference>
<evidence type="ECO:0000256" key="8">
    <source>
        <dbReference type="ARBA" id="ARBA00022801"/>
    </source>
</evidence>
<dbReference type="RefSeq" id="WP_177717646.1">
    <property type="nucleotide sequence ID" value="NZ_JACRSQ010000006.1"/>
</dbReference>
<dbReference type="SMART" id="SM00936">
    <property type="entry name" value="PBP5_C"/>
    <property type="match status" value="1"/>
</dbReference>
<dbReference type="Gene3D" id="3.40.710.10">
    <property type="entry name" value="DD-peptidase/beta-lactamase superfamily"/>
    <property type="match status" value="1"/>
</dbReference>
<dbReference type="PANTHER" id="PTHR21581">
    <property type="entry name" value="D-ALANYL-D-ALANINE CARBOXYPEPTIDASE"/>
    <property type="match status" value="1"/>
</dbReference>
<dbReference type="EC" id="3.4.16.4" evidence="4"/>
<organism evidence="17 18">
    <name type="scientific">Bianquea renquensis</name>
    <dbReference type="NCBI Taxonomy" id="2763661"/>
    <lineage>
        <taxon>Bacteria</taxon>
        <taxon>Bacillati</taxon>
        <taxon>Bacillota</taxon>
        <taxon>Clostridia</taxon>
        <taxon>Eubacteriales</taxon>
        <taxon>Bianqueaceae</taxon>
        <taxon>Bianquea</taxon>
    </lineage>
</organism>
<feature type="active site" description="Proton acceptor" evidence="13">
    <location>
        <position position="69"/>
    </location>
</feature>
<comment type="catalytic activity">
    <reaction evidence="12">
        <text>Preferential cleavage: (Ac)2-L-Lys-D-Ala-|-D-Ala. Also transpeptidation of peptidyl-alanyl moieties that are N-acyl substituents of D-alanine.</text>
        <dbReference type="EC" id="3.4.16.4"/>
    </reaction>
</comment>
<evidence type="ECO:0000313" key="17">
    <source>
        <dbReference type="EMBL" id="MBC8543020.1"/>
    </source>
</evidence>
<evidence type="ECO:0000313" key="18">
    <source>
        <dbReference type="Proteomes" id="UP000657006"/>
    </source>
</evidence>
<dbReference type="SUPFAM" id="SSF56601">
    <property type="entry name" value="beta-lactamase/transpeptidase-like"/>
    <property type="match status" value="1"/>
</dbReference>
<dbReference type="InterPro" id="IPR012907">
    <property type="entry name" value="Peptidase_S11_C"/>
</dbReference>
<dbReference type="InterPro" id="IPR015956">
    <property type="entry name" value="Peniciliin-bd_prot_C_sf"/>
</dbReference>
<evidence type="ECO:0000256" key="14">
    <source>
        <dbReference type="PIRSR" id="PIRSR618044-2"/>
    </source>
</evidence>
<comment type="caution">
    <text evidence="17">The sequence shown here is derived from an EMBL/GenBank/DDBJ whole genome shotgun (WGS) entry which is preliminary data.</text>
</comment>
<keyword evidence="9" id="KW-0133">Cell shape</keyword>
<dbReference type="Proteomes" id="UP000657006">
    <property type="component" value="Unassembled WGS sequence"/>
</dbReference>
<dbReference type="GO" id="GO:0009252">
    <property type="term" value="P:peptidoglycan biosynthetic process"/>
    <property type="evidence" value="ECO:0007669"/>
    <property type="project" value="UniProtKB-KW"/>
</dbReference>
<evidence type="ECO:0000256" key="15">
    <source>
        <dbReference type="RuleBase" id="RU004016"/>
    </source>
</evidence>
<keyword evidence="8" id="KW-0378">Hydrolase</keyword>
<comment type="pathway">
    <text evidence="2">Cell wall biogenesis; peptidoglycan biosynthesis.</text>
</comment>
<feature type="domain" description="Peptidase S11 D-Ala-D-Ala carboxypeptidase A C-terminal" evidence="16">
    <location>
        <begin position="284"/>
        <end position="371"/>
    </location>
</feature>
<keyword evidence="11" id="KW-0961">Cell wall biogenesis/degradation</keyword>
<sequence>MKRKKYGFRIVYGIVLVLVLFWPNLICGDGAPEQSDLNALSAVVMEAESGRILYDKNGSEPRAMASTTKIMTLTVALENGNLSDMVSVSANAAQQPEVNMNLREGETFVLEDLLYALMLQSYNDVAVAVAEHVGGSVENFCAMMTEKAQEIGAKNTCFKTPSGLDAEGHQTTAADLALITAYAVQNETFMKIVGTQSYEIQQNRGNSRSVSLSNKNPLLTAYPGATGGKTGFTSQAGLCLVGIASRDGVQLISVVLGSGWPPHSQYRIADTKKLLDYGFLNYTWKTVPLDGKDTQEAIEVSRGTTAQVGTKIEGDFKYFMKDDDQLEIHYDLPYVLEAPVEAGEVVGEATVYVDGKAAQSLPVVTAEGSARMDFTYFLHRVLEGFFHTEVQM</sequence>
<gene>
    <name evidence="17" type="ORF">H8730_05630</name>
</gene>
<evidence type="ECO:0000256" key="5">
    <source>
        <dbReference type="ARBA" id="ARBA00022645"/>
    </source>
</evidence>
<evidence type="ECO:0000256" key="12">
    <source>
        <dbReference type="ARBA" id="ARBA00034000"/>
    </source>
</evidence>
<evidence type="ECO:0000259" key="16">
    <source>
        <dbReference type="SMART" id="SM00936"/>
    </source>
</evidence>
<feature type="active site" description="Acyl-ester intermediate" evidence="13">
    <location>
        <position position="66"/>
    </location>
</feature>
<evidence type="ECO:0000256" key="9">
    <source>
        <dbReference type="ARBA" id="ARBA00022960"/>
    </source>
</evidence>
<keyword evidence="18" id="KW-1185">Reference proteome</keyword>
<dbReference type="PANTHER" id="PTHR21581:SF33">
    <property type="entry name" value="D-ALANYL-D-ALANINE CARBOXYPEPTIDASE DACB"/>
    <property type="match status" value="1"/>
</dbReference>
<accession>A0A926I185</accession>
<dbReference type="Pfam" id="PF07943">
    <property type="entry name" value="PBP5_C"/>
    <property type="match status" value="1"/>
</dbReference>
<keyword evidence="10" id="KW-0573">Peptidoglycan synthesis</keyword>
<evidence type="ECO:0000256" key="10">
    <source>
        <dbReference type="ARBA" id="ARBA00022984"/>
    </source>
</evidence>
<feature type="active site" evidence="13">
    <location>
        <position position="121"/>
    </location>
</feature>
<evidence type="ECO:0000256" key="7">
    <source>
        <dbReference type="ARBA" id="ARBA00022729"/>
    </source>
</evidence>
<dbReference type="Pfam" id="PF00768">
    <property type="entry name" value="Peptidase_S11"/>
    <property type="match status" value="1"/>
</dbReference>
<comment type="similarity">
    <text evidence="3 15">Belongs to the peptidase S11 family.</text>
</comment>
<evidence type="ECO:0000256" key="3">
    <source>
        <dbReference type="ARBA" id="ARBA00007164"/>
    </source>
</evidence>
<dbReference type="InterPro" id="IPR001967">
    <property type="entry name" value="Peptidase_S11_N"/>
</dbReference>
<evidence type="ECO:0000256" key="2">
    <source>
        <dbReference type="ARBA" id="ARBA00004752"/>
    </source>
</evidence>
<dbReference type="EMBL" id="JACRSQ010000006">
    <property type="protein sequence ID" value="MBC8543020.1"/>
    <property type="molecule type" value="Genomic_DNA"/>
</dbReference>
<keyword evidence="6" id="KW-0645">Protease</keyword>
<dbReference type="Gene3D" id="2.60.410.10">
    <property type="entry name" value="D-Ala-D-Ala carboxypeptidase, C-terminal domain"/>
    <property type="match status" value="1"/>
</dbReference>
<dbReference type="SUPFAM" id="SSF69189">
    <property type="entry name" value="Penicillin-binding protein associated domain"/>
    <property type="match status" value="1"/>
</dbReference>
<dbReference type="InterPro" id="IPR012338">
    <property type="entry name" value="Beta-lactam/transpept-like"/>
</dbReference>
<keyword evidence="7" id="KW-0732">Signal</keyword>
<dbReference type="InterPro" id="IPR037167">
    <property type="entry name" value="Peptidase_S11_C_sf"/>
</dbReference>
<feature type="binding site" evidence="14">
    <location>
        <position position="229"/>
    </location>
    <ligand>
        <name>substrate</name>
    </ligand>
</feature>
<dbReference type="GO" id="GO:0009002">
    <property type="term" value="F:serine-type D-Ala-D-Ala carboxypeptidase activity"/>
    <property type="evidence" value="ECO:0007669"/>
    <property type="project" value="UniProtKB-EC"/>
</dbReference>